<proteinExistence type="predicted"/>
<sequence>MLIKNCPHHGLQMWEMLNAFHEGLTYDDARDLNSISNGTFSINFKDVDWDYLEWMAVTSKRKAQSSRRARHSVVRAVDSPNSEANMLEKQVANMGIGGQQYEVCDQCGELGHNGATCTGNFEDVNYVQGGGRIYDMNSNKYQPGLRNHPNFHYGDASNQANPKFQGSSESSNSSNEDVMLGLLKSIQQDLQKKSQADDVRDKAFHVMTTQMGQFTTKIAELKKSSGKLPSDMVTNPSHHTSGKNNMKNSHMGKVSTLRSGKVYDNKVAPPPPFVDGMVEDIDEHYVSDDEPEPVTWVAFPKEPPFPKTSSTIDNGGVVPPRVPFPSSLMNAGKQVAVKKRGPQQEEIWELFKQLDLNARVSAILTDIIEGCNPHSEVESKEECFVCDSVEKELELDLEEEEKVAEALAEEVLLKVLQYYKVAIGWTIADLKGVRPSIVMHKIITDTDAKHSRDTQRRLNPNMREVVKKEVLKWLDVGIIYPISDSPWVSPTSIVPKKAGIQVIIGDDGEQLATRPVTGWRVCIDYRKLNAATSKDNFPLPFIDKIIEKLSGEDHLHMPLCRLRSLWMTSQFLAHRLRFIKGFSVITKPLYNLLLEDVPFEFDENCLNAFHVLKDQLVQALILQSPEWNLPFEVMCYASDYAVGAVLGQKVDKRPFVIYYASKTLSGAQLNYTTTEKELLAVVYALDKFRSYIWGNKVIVYSDHAVVRYLMAKKDAQSRLIGGFFYCKNLILKFETRRDVRTSWLTMCHRFKGKRRMSLLKLMSSSLMSV</sequence>
<keyword evidence="2" id="KW-1185">Reference proteome</keyword>
<comment type="caution">
    <text evidence="1">The sequence shown here is derived from an EMBL/GenBank/DDBJ whole genome shotgun (WGS) entry which is preliminary data.</text>
</comment>
<gene>
    <name evidence="1" type="ORF">L1987_77983</name>
</gene>
<organism evidence="1 2">
    <name type="scientific">Smallanthus sonchifolius</name>
    <dbReference type="NCBI Taxonomy" id="185202"/>
    <lineage>
        <taxon>Eukaryota</taxon>
        <taxon>Viridiplantae</taxon>
        <taxon>Streptophyta</taxon>
        <taxon>Embryophyta</taxon>
        <taxon>Tracheophyta</taxon>
        <taxon>Spermatophyta</taxon>
        <taxon>Magnoliopsida</taxon>
        <taxon>eudicotyledons</taxon>
        <taxon>Gunneridae</taxon>
        <taxon>Pentapetalae</taxon>
        <taxon>asterids</taxon>
        <taxon>campanulids</taxon>
        <taxon>Asterales</taxon>
        <taxon>Asteraceae</taxon>
        <taxon>Asteroideae</taxon>
        <taxon>Heliantheae alliance</taxon>
        <taxon>Millerieae</taxon>
        <taxon>Smallanthus</taxon>
    </lineage>
</organism>
<name>A0ACB8ZBW0_9ASTR</name>
<evidence type="ECO:0000313" key="1">
    <source>
        <dbReference type="EMBL" id="KAI3694996.1"/>
    </source>
</evidence>
<dbReference type="EMBL" id="CM042043">
    <property type="protein sequence ID" value="KAI3694996.1"/>
    <property type="molecule type" value="Genomic_DNA"/>
</dbReference>
<reference evidence="1 2" key="2">
    <citation type="journal article" date="2022" name="Mol. Ecol. Resour.">
        <title>The genomes of chicory, endive, great burdock and yacon provide insights into Asteraceae paleo-polyploidization history and plant inulin production.</title>
        <authorList>
            <person name="Fan W."/>
            <person name="Wang S."/>
            <person name="Wang H."/>
            <person name="Wang A."/>
            <person name="Jiang F."/>
            <person name="Liu H."/>
            <person name="Zhao H."/>
            <person name="Xu D."/>
            <person name="Zhang Y."/>
        </authorList>
    </citation>
    <scope>NUCLEOTIDE SEQUENCE [LARGE SCALE GENOMIC DNA]</scope>
    <source>
        <strain evidence="2">cv. Yunnan</strain>
        <tissue evidence="1">Leaves</tissue>
    </source>
</reference>
<protein>
    <submittedName>
        <fullName evidence="1">Uncharacterized protein</fullName>
    </submittedName>
</protein>
<reference evidence="2" key="1">
    <citation type="journal article" date="2022" name="Mol. Ecol. Resour.">
        <title>The genomes of chicory, endive, great burdock and yacon provide insights into Asteraceae palaeo-polyploidization history and plant inulin production.</title>
        <authorList>
            <person name="Fan W."/>
            <person name="Wang S."/>
            <person name="Wang H."/>
            <person name="Wang A."/>
            <person name="Jiang F."/>
            <person name="Liu H."/>
            <person name="Zhao H."/>
            <person name="Xu D."/>
            <person name="Zhang Y."/>
        </authorList>
    </citation>
    <scope>NUCLEOTIDE SEQUENCE [LARGE SCALE GENOMIC DNA]</scope>
    <source>
        <strain evidence="2">cv. Yunnan</strain>
    </source>
</reference>
<dbReference type="Proteomes" id="UP001056120">
    <property type="component" value="Linkage Group LG26"/>
</dbReference>
<evidence type="ECO:0000313" key="2">
    <source>
        <dbReference type="Proteomes" id="UP001056120"/>
    </source>
</evidence>
<accession>A0ACB8ZBW0</accession>